<dbReference type="EMBL" id="RJTH01000005">
    <property type="protein sequence ID" value="RUM24434.1"/>
    <property type="molecule type" value="Genomic_DNA"/>
</dbReference>
<keyword evidence="4" id="KW-1185">Reference proteome</keyword>
<dbReference type="RefSeq" id="WP_126922118.1">
    <property type="nucleotide sequence ID" value="NZ_ML133690.1"/>
</dbReference>
<evidence type="ECO:0000313" key="3">
    <source>
        <dbReference type="EMBL" id="RUM24434.1"/>
    </source>
</evidence>
<evidence type="ECO:0000256" key="1">
    <source>
        <dbReference type="ARBA" id="ARBA00006484"/>
    </source>
</evidence>
<dbReference type="GO" id="GO:0047936">
    <property type="term" value="F:glucose 1-dehydrogenase [NAD(P)+] activity"/>
    <property type="evidence" value="ECO:0007669"/>
    <property type="project" value="UniProtKB-EC"/>
</dbReference>
<accession>A0A432PJE8</accession>
<evidence type="ECO:0000313" key="4">
    <source>
        <dbReference type="Proteomes" id="UP000278823"/>
    </source>
</evidence>
<dbReference type="PRINTS" id="PR00081">
    <property type="entry name" value="GDHRDH"/>
</dbReference>
<dbReference type="Gene3D" id="3.40.50.720">
    <property type="entry name" value="NAD(P)-binding Rossmann-like Domain"/>
    <property type="match status" value="1"/>
</dbReference>
<dbReference type="PANTHER" id="PTHR24321:SF8">
    <property type="entry name" value="ESTRADIOL 17-BETA-DEHYDROGENASE 8-RELATED"/>
    <property type="match status" value="1"/>
</dbReference>
<reference evidence="4" key="1">
    <citation type="submission" date="2018-11" db="EMBL/GenBank/DDBJ databases">
        <title>Rhizobium chutanense sp. nov., isolated from root nodules of Phaseolus vulgaris in China.</title>
        <authorList>
            <person name="Huo Y."/>
        </authorList>
    </citation>
    <scope>NUCLEOTIDE SEQUENCE [LARGE SCALE GENOMIC DNA]</scope>
    <source>
        <strain evidence="4">CCBAU 65647</strain>
    </source>
</reference>
<dbReference type="Proteomes" id="UP000278823">
    <property type="component" value="Unassembled WGS sequence"/>
</dbReference>
<organism evidence="3 4">
    <name type="scientific">Rhizobium vallis</name>
    <dbReference type="NCBI Taxonomy" id="634290"/>
    <lineage>
        <taxon>Bacteria</taxon>
        <taxon>Pseudomonadati</taxon>
        <taxon>Pseudomonadota</taxon>
        <taxon>Alphaproteobacteria</taxon>
        <taxon>Hyphomicrobiales</taxon>
        <taxon>Rhizobiaceae</taxon>
        <taxon>Rhizobium/Agrobacterium group</taxon>
        <taxon>Rhizobium</taxon>
    </lineage>
</organism>
<dbReference type="PROSITE" id="PS00061">
    <property type="entry name" value="ADH_SHORT"/>
    <property type="match status" value="1"/>
</dbReference>
<gene>
    <name evidence="3" type="ORF">EFQ99_16770</name>
</gene>
<dbReference type="FunFam" id="3.40.50.720:FF:000084">
    <property type="entry name" value="Short-chain dehydrogenase reductase"/>
    <property type="match status" value="1"/>
</dbReference>
<dbReference type="Pfam" id="PF13561">
    <property type="entry name" value="adh_short_C2"/>
    <property type="match status" value="1"/>
</dbReference>
<dbReference type="CDD" id="cd05233">
    <property type="entry name" value="SDR_c"/>
    <property type="match status" value="1"/>
</dbReference>
<dbReference type="EC" id="1.1.1.47" evidence="3"/>
<dbReference type="PRINTS" id="PR00080">
    <property type="entry name" value="SDRFAMILY"/>
</dbReference>
<dbReference type="SUPFAM" id="SSF51735">
    <property type="entry name" value="NAD(P)-binding Rossmann-fold domains"/>
    <property type="match status" value="1"/>
</dbReference>
<proteinExistence type="inferred from homology"/>
<dbReference type="InterPro" id="IPR020904">
    <property type="entry name" value="Sc_DH/Rdtase_CS"/>
</dbReference>
<evidence type="ECO:0000256" key="2">
    <source>
        <dbReference type="ARBA" id="ARBA00023002"/>
    </source>
</evidence>
<dbReference type="AlphaFoldDB" id="A0A432PJE8"/>
<keyword evidence="2 3" id="KW-0560">Oxidoreductase</keyword>
<sequence>MVNYDYKGKVAFVTGAANGIGRATALAFARAGASVAVVDIDKEKAEETAQLVRGFGCDAAAYRADVTVESEVKAALEATVRELGGLDMAFNNAGKFQKVAPLAETDAEEWRRIMDINVTSTFLCMRNEIPIMLERGGGAIVNASSGAGIVGTKGGAVYGAAKHAVIGLTRSAALDYATAGIRINAVCPGVIETNMMREVSGGTAEGRAAMVEMEPIGRLGKPEEIAAAVLWLCSPEAGFAIGHAMVIDGGHTIR</sequence>
<dbReference type="PANTHER" id="PTHR24321">
    <property type="entry name" value="DEHYDROGENASES, SHORT CHAIN"/>
    <property type="match status" value="1"/>
</dbReference>
<name>A0A432PJE8_9HYPH</name>
<protein>
    <submittedName>
        <fullName evidence="3">Glucose 1-dehydrogenase</fullName>
        <ecNumber evidence="3">1.1.1.47</ecNumber>
    </submittedName>
</protein>
<comment type="similarity">
    <text evidence="1">Belongs to the short-chain dehydrogenases/reductases (SDR) family.</text>
</comment>
<dbReference type="InterPro" id="IPR002347">
    <property type="entry name" value="SDR_fam"/>
</dbReference>
<dbReference type="NCBIfam" id="NF005559">
    <property type="entry name" value="PRK07231.1"/>
    <property type="match status" value="1"/>
</dbReference>
<comment type="caution">
    <text evidence="3">The sequence shown here is derived from an EMBL/GenBank/DDBJ whole genome shotgun (WGS) entry which is preliminary data.</text>
</comment>
<dbReference type="OrthoDB" id="9792355at2"/>
<dbReference type="InterPro" id="IPR036291">
    <property type="entry name" value="NAD(P)-bd_dom_sf"/>
</dbReference>